<organism evidence="1 2">
    <name type="scientific">Nitrosopumilus piranensis</name>
    <dbReference type="NCBI Taxonomy" id="1582439"/>
    <lineage>
        <taxon>Archaea</taxon>
        <taxon>Nitrososphaerota</taxon>
        <taxon>Nitrososphaeria</taxon>
        <taxon>Nitrosopumilales</taxon>
        <taxon>Nitrosopumilaceae</taxon>
        <taxon>Nitrosopumilus</taxon>
    </lineage>
</organism>
<evidence type="ECO:0000313" key="2">
    <source>
        <dbReference type="Proteomes" id="UP000032027"/>
    </source>
</evidence>
<reference evidence="2" key="1">
    <citation type="submission" date="2015-02" db="EMBL/GenBank/DDBJ databases">
        <title>Characterization of two novel Thaumarchaeota isolated from the Northern Adriatic Sea.</title>
        <authorList>
            <person name="Bayer B."/>
            <person name="Vojvoda J."/>
            <person name="Offre P."/>
            <person name="Srivastava A."/>
            <person name="Elisabeth N."/>
            <person name="Garcia J.A.L."/>
            <person name="Schleper C."/>
            <person name="Herndl G.J."/>
        </authorList>
    </citation>
    <scope>NUCLEOTIDE SEQUENCE [LARGE SCALE GENOMIC DNA]</scope>
    <source>
        <strain evidence="2">D3C</strain>
    </source>
</reference>
<dbReference type="AlphaFoldDB" id="A0A0C5CD33"/>
<sequence length="46" mass="5757">MDNVYVMFVDIFENIDFYDIHTIRVLLQYKLNQYLIISYFMRMIIT</sequence>
<proteinExistence type="predicted"/>
<dbReference type="PATRIC" id="fig|1582439.9.peg.1958"/>
<protein>
    <submittedName>
        <fullName evidence="1">Uncharacterized protein</fullName>
    </submittedName>
</protein>
<reference evidence="1 2" key="3">
    <citation type="journal article" date="2019" name="Int. J. Syst. Evol. Microbiol.">
        <title>Nitrosopumilus adriaticus sp. nov. and Nitrosopumilus piranensis sp. nov., two ammonia-oxidizing archaea from the Adriatic Sea and members of the class Nitrososphaeria.</title>
        <authorList>
            <person name="Bayer B."/>
            <person name="Vojvoda J."/>
            <person name="Reinthaler T."/>
            <person name="Reyes C."/>
            <person name="Pinto M."/>
            <person name="Herndl G.J."/>
        </authorList>
    </citation>
    <scope>NUCLEOTIDE SEQUENCE [LARGE SCALE GENOMIC DNA]</scope>
    <source>
        <strain evidence="1 2">D3C</strain>
    </source>
</reference>
<dbReference type="KEGG" id="nid:NPIRD3C_1897"/>
<dbReference type="EMBL" id="CP010868">
    <property type="protein sequence ID" value="AJM93107.1"/>
    <property type="molecule type" value="Genomic_DNA"/>
</dbReference>
<accession>A0A0C5CD33</accession>
<keyword evidence="2" id="KW-1185">Reference proteome</keyword>
<dbReference type="Proteomes" id="UP000032027">
    <property type="component" value="Chromosome"/>
</dbReference>
<gene>
    <name evidence="1" type="ORF">NPIRD3C_1897</name>
</gene>
<name>A0A0C5CD33_9ARCH</name>
<evidence type="ECO:0000313" key="1">
    <source>
        <dbReference type="EMBL" id="AJM93107.1"/>
    </source>
</evidence>
<dbReference type="HOGENOM" id="CLU_3178412_0_0_2"/>
<dbReference type="STRING" id="1582439.NPIRD3C_1897"/>
<reference evidence="1 2" key="2">
    <citation type="journal article" date="2016" name="ISME J.">
        <title>Physiological and genomic characterization of two novel marine thaumarchaeal strains indicates niche differentiation.</title>
        <authorList>
            <person name="Bayer B."/>
            <person name="Vojvoda J."/>
            <person name="Offre P."/>
            <person name="Alves R.J."/>
            <person name="Elisabeth N.H."/>
            <person name="Garcia J.A."/>
            <person name="Volland J.M."/>
            <person name="Srivastava A."/>
            <person name="Schleper C."/>
            <person name="Herndl G.J."/>
        </authorList>
    </citation>
    <scope>NUCLEOTIDE SEQUENCE [LARGE SCALE GENOMIC DNA]</scope>
    <source>
        <strain evidence="1 2">D3C</strain>
    </source>
</reference>